<keyword evidence="2" id="KW-0472">Membrane</keyword>
<dbReference type="GO" id="GO:0005524">
    <property type="term" value="F:ATP binding"/>
    <property type="evidence" value="ECO:0007669"/>
    <property type="project" value="InterPro"/>
</dbReference>
<dbReference type="PRINTS" id="PR00109">
    <property type="entry name" value="TYRKINASE"/>
</dbReference>
<dbReference type="GO" id="GO:0004714">
    <property type="term" value="F:transmembrane receptor protein tyrosine kinase activity"/>
    <property type="evidence" value="ECO:0007669"/>
    <property type="project" value="TreeGrafter"/>
</dbReference>
<feature type="signal peptide" evidence="3">
    <location>
        <begin position="1"/>
        <end position="24"/>
    </location>
</feature>
<dbReference type="GO" id="GO:0005886">
    <property type="term" value="C:plasma membrane"/>
    <property type="evidence" value="ECO:0007669"/>
    <property type="project" value="TreeGrafter"/>
</dbReference>
<dbReference type="InterPro" id="IPR008266">
    <property type="entry name" value="Tyr_kinase_AS"/>
</dbReference>
<evidence type="ECO:0000259" key="4">
    <source>
        <dbReference type="PROSITE" id="PS50011"/>
    </source>
</evidence>
<dbReference type="PROSITE" id="PS50011">
    <property type="entry name" value="PROTEIN_KINASE_DOM"/>
    <property type="match status" value="1"/>
</dbReference>
<dbReference type="SUPFAM" id="SSF56112">
    <property type="entry name" value="Protein kinase-like (PK-like)"/>
    <property type="match status" value="1"/>
</dbReference>
<dbReference type="InterPro" id="IPR011009">
    <property type="entry name" value="Kinase-like_dom_sf"/>
</dbReference>
<keyword evidence="6" id="KW-1185">Reference proteome</keyword>
<dbReference type="EMBL" id="CANHGI010000005">
    <property type="protein sequence ID" value="CAI5452196.1"/>
    <property type="molecule type" value="Genomic_DNA"/>
</dbReference>
<protein>
    <recommendedName>
        <fullName evidence="4">Protein kinase domain-containing protein</fullName>
    </recommendedName>
</protein>
<keyword evidence="2" id="KW-1133">Transmembrane helix</keyword>
<dbReference type="PANTHER" id="PTHR24416:SF488">
    <property type="entry name" value="PROTEIN KINASE DOMAIN-CONTAINING PROTEIN"/>
    <property type="match status" value="1"/>
</dbReference>
<feature type="chain" id="PRO_5040516898" description="Protein kinase domain-containing protein" evidence="3">
    <location>
        <begin position="25"/>
        <end position="972"/>
    </location>
</feature>
<reference evidence="5" key="1">
    <citation type="submission" date="2022-11" db="EMBL/GenBank/DDBJ databases">
        <authorList>
            <person name="Kikuchi T."/>
        </authorList>
    </citation>
    <scope>NUCLEOTIDE SEQUENCE</scope>
    <source>
        <strain evidence="5">PS1010</strain>
    </source>
</reference>
<feature type="compositionally biased region" description="Low complexity" evidence="1">
    <location>
        <begin position="281"/>
        <end position="296"/>
    </location>
</feature>
<dbReference type="FunFam" id="1.10.510.10:FF:000960">
    <property type="entry name" value="Protein CBG19102"/>
    <property type="match status" value="1"/>
</dbReference>
<dbReference type="GO" id="GO:0043235">
    <property type="term" value="C:receptor complex"/>
    <property type="evidence" value="ECO:0007669"/>
    <property type="project" value="TreeGrafter"/>
</dbReference>
<dbReference type="InterPro" id="IPR020635">
    <property type="entry name" value="Tyr_kinase_cat_dom"/>
</dbReference>
<comment type="caution">
    <text evidence="5">The sequence shown here is derived from an EMBL/GenBank/DDBJ whole genome shotgun (WGS) entry which is preliminary data.</text>
</comment>
<dbReference type="Gene3D" id="1.10.510.10">
    <property type="entry name" value="Transferase(Phosphotransferase) domain 1"/>
    <property type="match status" value="1"/>
</dbReference>
<dbReference type="AlphaFoldDB" id="A0A9P1IW46"/>
<dbReference type="GO" id="GO:0007169">
    <property type="term" value="P:cell surface receptor protein tyrosine kinase signaling pathway"/>
    <property type="evidence" value="ECO:0007669"/>
    <property type="project" value="TreeGrafter"/>
</dbReference>
<accession>A0A9P1IW46</accession>
<keyword evidence="3" id="KW-0732">Signal</keyword>
<evidence type="ECO:0000313" key="6">
    <source>
        <dbReference type="Proteomes" id="UP001152747"/>
    </source>
</evidence>
<dbReference type="Pfam" id="PF07714">
    <property type="entry name" value="PK_Tyr_Ser-Thr"/>
    <property type="match status" value="1"/>
</dbReference>
<dbReference type="InterPro" id="IPR001245">
    <property type="entry name" value="Ser-Thr/Tyr_kinase_cat_dom"/>
</dbReference>
<gene>
    <name evidence="5" type="ORF">CAMP_LOCUS14833</name>
</gene>
<dbReference type="InterPro" id="IPR050122">
    <property type="entry name" value="RTK"/>
</dbReference>
<feature type="compositionally biased region" description="Polar residues" evidence="1">
    <location>
        <begin position="876"/>
        <end position="888"/>
    </location>
</feature>
<name>A0A9P1IW46_9PELO</name>
<feature type="region of interest" description="Disordered" evidence="1">
    <location>
        <begin position="281"/>
        <end position="301"/>
    </location>
</feature>
<dbReference type="InterPro" id="IPR000719">
    <property type="entry name" value="Prot_kinase_dom"/>
</dbReference>
<evidence type="ECO:0000256" key="2">
    <source>
        <dbReference type="SAM" id="Phobius"/>
    </source>
</evidence>
<sequence length="972" mass="111423">MGFKFKFQLLFFSFLLSIWFLSSGAQFCASDGSDEPPITDPNYMCNEKNFSEIFHPPQLHNTSDEYPIHYCDMVFLLDLDKTLTSEENYSQVIQFISDAMTTCMNRGIGYKILAWPMFNDTQETVCCEQSICYQLFGFMNYRDYVGNYDSFDPIQPVTAKFNFSYTLIDDMKKIGTPQSACLYNNYVLITNRLFNMSNDNDVIGELEEIEGVGCITLTIIAVGNDQIDTKMMFDAYSSVTLNTFVVPSFNCLDNLKDCIKPCGTRGSEDCYNQELDECALPTSTEPPTTTTATTTPKPTPNPDFYNDWQIIYLFAISNRTTQTQFNNLVKYISDPLKECGNTKMVIRFLARNQSDSGWITDMNKAGPYLKQLKYDEVLINGNDQFLNGNDNVTLELVAEAVSIPVSYNDDGSVHPPRITLLTDFVSQPFINVFTTDLLPDLEYYDFNIICFTQDSYDGYKAQLKIKAFQITSDAGYGDSKELKLCQQKSNVTTIMFIIIGCCSGAMLLLILLTVLYRQKYMWMRKLKRFKTSHIEDQDDLDIIDHWELSRDRLVVKNEKLGHGAYGHVFKGKIVGIPPAIQKYYRTEMDAFVDCDCAVKMLPNYATEAAKQEFKHEIELMKQIEFNEHIVNMLGCVTTSNKSCLVLEYCSQRDLLKYVKKKKSDLEISRSADEDFDTHKEFLNFSWQISQGMRFLVEKKIVHRDLAARNILISDFNGIKSAKVSDFGLALTISQILEEGESIGSDRLPIKWLALECLEKREFSHKSDIWSFGIVLFEMYSYGLVPFADVEPNQLIEHLKNGNRPKAPLLTTEKVTEIMDKCWNEKPMLRPDFDELSAMFATQLEQAAEGYGYLELVRTNDYRVLPPETAKKEENHVSLSESRNRSVTMKTRKKDSITLGRDYSLTMEDNEKEPSGIPRLPSDSPEKEKTTGKRKSYLNLIPNLNAINPFSKENEFKKTIKKKFYSRRGSVPY</sequence>
<dbReference type="PROSITE" id="PS00109">
    <property type="entry name" value="PROTEIN_KINASE_TYR"/>
    <property type="match status" value="1"/>
</dbReference>
<proteinExistence type="predicted"/>
<feature type="domain" description="Protein kinase" evidence="4">
    <location>
        <begin position="554"/>
        <end position="853"/>
    </location>
</feature>
<feature type="transmembrane region" description="Helical" evidence="2">
    <location>
        <begin position="494"/>
        <end position="516"/>
    </location>
</feature>
<evidence type="ECO:0000313" key="5">
    <source>
        <dbReference type="EMBL" id="CAI5452196.1"/>
    </source>
</evidence>
<dbReference type="Gene3D" id="3.30.200.20">
    <property type="entry name" value="Phosphorylase Kinase, domain 1"/>
    <property type="match status" value="1"/>
</dbReference>
<dbReference type="Proteomes" id="UP001152747">
    <property type="component" value="Unassembled WGS sequence"/>
</dbReference>
<dbReference type="PANTHER" id="PTHR24416">
    <property type="entry name" value="TYROSINE-PROTEIN KINASE RECEPTOR"/>
    <property type="match status" value="1"/>
</dbReference>
<feature type="region of interest" description="Disordered" evidence="1">
    <location>
        <begin position="868"/>
        <end position="935"/>
    </location>
</feature>
<evidence type="ECO:0000256" key="3">
    <source>
        <dbReference type="SAM" id="SignalP"/>
    </source>
</evidence>
<dbReference type="CDD" id="cd00192">
    <property type="entry name" value="PTKc"/>
    <property type="match status" value="1"/>
</dbReference>
<dbReference type="SMART" id="SM00219">
    <property type="entry name" value="TyrKc"/>
    <property type="match status" value="1"/>
</dbReference>
<organism evidence="5 6">
    <name type="scientific">Caenorhabditis angaria</name>
    <dbReference type="NCBI Taxonomy" id="860376"/>
    <lineage>
        <taxon>Eukaryota</taxon>
        <taxon>Metazoa</taxon>
        <taxon>Ecdysozoa</taxon>
        <taxon>Nematoda</taxon>
        <taxon>Chromadorea</taxon>
        <taxon>Rhabditida</taxon>
        <taxon>Rhabditina</taxon>
        <taxon>Rhabditomorpha</taxon>
        <taxon>Rhabditoidea</taxon>
        <taxon>Rhabditidae</taxon>
        <taxon>Peloderinae</taxon>
        <taxon>Caenorhabditis</taxon>
    </lineage>
</organism>
<dbReference type="OrthoDB" id="3256376at2759"/>
<keyword evidence="2" id="KW-0812">Transmembrane</keyword>
<evidence type="ECO:0000256" key="1">
    <source>
        <dbReference type="SAM" id="MobiDB-lite"/>
    </source>
</evidence>